<accession>A0A0L0SXI1</accession>
<keyword evidence="4" id="KW-0963">Cytoplasm</keyword>
<dbReference type="eggNOG" id="KOG4042">
    <property type="taxonomic scope" value="Eukaryota"/>
</dbReference>
<dbReference type="SUPFAM" id="SSF51161">
    <property type="entry name" value="Trimeric LpxA-like enzymes"/>
    <property type="match status" value="1"/>
</dbReference>
<dbReference type="OrthoDB" id="2355at2759"/>
<comment type="similarity">
    <text evidence="2">Belongs to the dynactin subunits 5/6 family. Dynactin subunit 6 subfamily.</text>
</comment>
<dbReference type="Proteomes" id="UP000054350">
    <property type="component" value="Unassembled WGS sequence"/>
</dbReference>
<keyword evidence="5" id="KW-0206">Cytoskeleton</keyword>
<dbReference type="OMA" id="RCQVGPN"/>
<evidence type="ECO:0000256" key="2">
    <source>
        <dbReference type="ARBA" id="ARBA00007719"/>
    </source>
</evidence>
<evidence type="ECO:0000256" key="4">
    <source>
        <dbReference type="ARBA" id="ARBA00022490"/>
    </source>
</evidence>
<sequence length="206" mass="22565">MTGTSTAANSSILSTTPKTTTPTTPPFVLPNSLQLIENTRCNHDHHCLRRCRAARVHHARIGVGTVIHPKCKIISVGGGPILIGRNNICEEGVTIINNSKNGMVIGDDNLFEVNCYVASKYIGHHNVIEPKAVIGENTTIGDNCVLGAMCTTAPDEVIPSNTVIFGSDNQRRSQRPEAAEERSALHQRHLDYLRETLPKYNHVKRL</sequence>
<dbReference type="STRING" id="578462.A0A0L0SXI1"/>
<feature type="compositionally biased region" description="Polar residues" evidence="7">
    <location>
        <begin position="1"/>
        <end position="14"/>
    </location>
</feature>
<comment type="function">
    <text evidence="6">Part of the dynactin complex that activates the molecular motor dynein for ultra-processive transport along microtubules.</text>
</comment>
<reference evidence="8 9" key="1">
    <citation type="submission" date="2009-11" db="EMBL/GenBank/DDBJ databases">
        <title>Annotation of Allomyces macrogynus ATCC 38327.</title>
        <authorList>
            <consortium name="The Broad Institute Genome Sequencing Platform"/>
            <person name="Russ C."/>
            <person name="Cuomo C."/>
            <person name="Burger G."/>
            <person name="Gray M.W."/>
            <person name="Holland P.W.H."/>
            <person name="King N."/>
            <person name="Lang F.B.F."/>
            <person name="Roger A.J."/>
            <person name="Ruiz-Trillo I."/>
            <person name="Young S.K."/>
            <person name="Zeng Q."/>
            <person name="Gargeya S."/>
            <person name="Fitzgerald M."/>
            <person name="Haas B."/>
            <person name="Abouelleil A."/>
            <person name="Alvarado L."/>
            <person name="Arachchi H.M."/>
            <person name="Berlin A."/>
            <person name="Chapman S.B."/>
            <person name="Gearin G."/>
            <person name="Goldberg J."/>
            <person name="Griggs A."/>
            <person name="Gujja S."/>
            <person name="Hansen M."/>
            <person name="Heiman D."/>
            <person name="Howarth C."/>
            <person name="Larimer J."/>
            <person name="Lui A."/>
            <person name="MacDonald P.J.P."/>
            <person name="McCowen C."/>
            <person name="Montmayeur A."/>
            <person name="Murphy C."/>
            <person name="Neiman D."/>
            <person name="Pearson M."/>
            <person name="Priest M."/>
            <person name="Roberts A."/>
            <person name="Saif S."/>
            <person name="Shea T."/>
            <person name="Sisk P."/>
            <person name="Stolte C."/>
            <person name="Sykes S."/>
            <person name="Wortman J."/>
            <person name="Nusbaum C."/>
            <person name="Birren B."/>
        </authorList>
    </citation>
    <scope>NUCLEOTIDE SEQUENCE [LARGE SCALE GENOMIC DNA]</scope>
    <source>
        <strain evidence="8 9">ATCC 38327</strain>
    </source>
</reference>
<keyword evidence="9" id="KW-1185">Reference proteome</keyword>
<dbReference type="GO" id="GO:0005869">
    <property type="term" value="C:dynactin complex"/>
    <property type="evidence" value="ECO:0007669"/>
    <property type="project" value="InterPro"/>
</dbReference>
<dbReference type="EMBL" id="GG745352">
    <property type="protein sequence ID" value="KNE67100.1"/>
    <property type="molecule type" value="Genomic_DNA"/>
</dbReference>
<proteinExistence type="inferred from homology"/>
<dbReference type="PANTHER" id="PTHR13072">
    <property type="entry name" value="DYNACTIN 6"/>
    <property type="match status" value="1"/>
</dbReference>
<evidence type="ECO:0000256" key="7">
    <source>
        <dbReference type="SAM" id="MobiDB-lite"/>
    </source>
</evidence>
<organism evidence="8 9">
    <name type="scientific">Allomyces macrogynus (strain ATCC 38327)</name>
    <name type="common">Allomyces javanicus var. macrogynus</name>
    <dbReference type="NCBI Taxonomy" id="578462"/>
    <lineage>
        <taxon>Eukaryota</taxon>
        <taxon>Fungi</taxon>
        <taxon>Fungi incertae sedis</taxon>
        <taxon>Blastocladiomycota</taxon>
        <taxon>Blastocladiomycetes</taxon>
        <taxon>Blastocladiales</taxon>
        <taxon>Blastocladiaceae</taxon>
        <taxon>Allomyces</taxon>
    </lineage>
</organism>
<evidence type="ECO:0000313" key="9">
    <source>
        <dbReference type="Proteomes" id="UP000054350"/>
    </source>
</evidence>
<dbReference type="VEuPathDB" id="FungiDB:AMAG_12177"/>
<dbReference type="InterPro" id="IPR027777">
    <property type="entry name" value="DCTN6"/>
</dbReference>
<gene>
    <name evidence="8" type="ORF">AMAG_12177</name>
</gene>
<dbReference type="Gene3D" id="2.160.10.10">
    <property type="entry name" value="Hexapeptide repeat proteins"/>
    <property type="match status" value="1"/>
</dbReference>
<dbReference type="Pfam" id="PF00132">
    <property type="entry name" value="Hexapep"/>
    <property type="match status" value="1"/>
</dbReference>
<dbReference type="GO" id="GO:0007052">
    <property type="term" value="P:mitotic spindle organization"/>
    <property type="evidence" value="ECO:0007669"/>
    <property type="project" value="TreeGrafter"/>
</dbReference>
<evidence type="ECO:0000313" key="8">
    <source>
        <dbReference type="EMBL" id="KNE67100.1"/>
    </source>
</evidence>
<evidence type="ECO:0000256" key="5">
    <source>
        <dbReference type="ARBA" id="ARBA00023212"/>
    </source>
</evidence>
<dbReference type="InterPro" id="IPR001451">
    <property type="entry name" value="Hexapep"/>
</dbReference>
<evidence type="ECO:0000256" key="6">
    <source>
        <dbReference type="ARBA" id="ARBA00034687"/>
    </source>
</evidence>
<protein>
    <recommendedName>
        <fullName evidence="3">Dynactin subunit 6</fullName>
    </recommendedName>
</protein>
<evidence type="ECO:0000256" key="3">
    <source>
        <dbReference type="ARBA" id="ARBA00016573"/>
    </source>
</evidence>
<dbReference type="GO" id="GO:0070840">
    <property type="term" value="F:dynein complex binding"/>
    <property type="evidence" value="ECO:0007669"/>
    <property type="project" value="TreeGrafter"/>
</dbReference>
<evidence type="ECO:0000256" key="1">
    <source>
        <dbReference type="ARBA" id="ARBA00004245"/>
    </source>
</evidence>
<reference evidence="9" key="2">
    <citation type="submission" date="2009-11" db="EMBL/GenBank/DDBJ databases">
        <title>The Genome Sequence of Allomyces macrogynus strain ATCC 38327.</title>
        <authorList>
            <consortium name="The Broad Institute Genome Sequencing Platform"/>
            <person name="Russ C."/>
            <person name="Cuomo C."/>
            <person name="Shea T."/>
            <person name="Young S.K."/>
            <person name="Zeng Q."/>
            <person name="Koehrsen M."/>
            <person name="Haas B."/>
            <person name="Borodovsky M."/>
            <person name="Guigo R."/>
            <person name="Alvarado L."/>
            <person name="Berlin A."/>
            <person name="Borenstein D."/>
            <person name="Chen Z."/>
            <person name="Engels R."/>
            <person name="Freedman E."/>
            <person name="Gellesch M."/>
            <person name="Goldberg J."/>
            <person name="Griggs A."/>
            <person name="Gujja S."/>
            <person name="Heiman D."/>
            <person name="Hepburn T."/>
            <person name="Howarth C."/>
            <person name="Jen D."/>
            <person name="Larson L."/>
            <person name="Lewis B."/>
            <person name="Mehta T."/>
            <person name="Park D."/>
            <person name="Pearson M."/>
            <person name="Roberts A."/>
            <person name="Saif S."/>
            <person name="Shenoy N."/>
            <person name="Sisk P."/>
            <person name="Stolte C."/>
            <person name="Sykes S."/>
            <person name="Walk T."/>
            <person name="White J."/>
            <person name="Yandava C."/>
            <person name="Burger G."/>
            <person name="Gray M.W."/>
            <person name="Holland P.W.H."/>
            <person name="King N."/>
            <person name="Lang F.B.F."/>
            <person name="Roger A.J."/>
            <person name="Ruiz-Trillo I."/>
            <person name="Lander E."/>
            <person name="Nusbaum C."/>
        </authorList>
    </citation>
    <scope>NUCLEOTIDE SEQUENCE [LARGE SCALE GENOMIC DNA]</scope>
    <source>
        <strain evidence="9">ATCC 38327</strain>
    </source>
</reference>
<dbReference type="InterPro" id="IPR011004">
    <property type="entry name" value="Trimer_LpxA-like_sf"/>
</dbReference>
<feature type="region of interest" description="Disordered" evidence="7">
    <location>
        <begin position="1"/>
        <end position="26"/>
    </location>
</feature>
<comment type="subcellular location">
    <subcellularLocation>
        <location evidence="1">Cytoplasm</location>
        <location evidence="1">Cytoskeleton</location>
    </subcellularLocation>
</comment>
<dbReference type="PANTHER" id="PTHR13072:SF0">
    <property type="entry name" value="DYNACTIN SUBUNIT 6"/>
    <property type="match status" value="1"/>
</dbReference>
<name>A0A0L0SXI1_ALLM3</name>
<dbReference type="CDD" id="cd04646">
    <property type="entry name" value="LbH_Dynactin_6"/>
    <property type="match status" value="1"/>
</dbReference>
<dbReference type="AlphaFoldDB" id="A0A0L0SXI1"/>